<dbReference type="Proteomes" id="UP001433268">
    <property type="component" value="Unassembled WGS sequence"/>
</dbReference>
<dbReference type="PANTHER" id="PTHR36978">
    <property type="entry name" value="P-LOOP CONTAINING NUCLEOTIDE TRIPHOSPHATE HYDROLASE"/>
    <property type="match status" value="1"/>
</dbReference>
<dbReference type="SUPFAM" id="SSF52540">
    <property type="entry name" value="P-loop containing nucleoside triphosphate hydrolases"/>
    <property type="match status" value="1"/>
</dbReference>
<sequence length="138" mass="15309">MMELYPDAKVVFARRDPQGRWDSIKAATARAVPLWLGIAATPISGRSTFCLAVLDPVTATPSDLMLHEGPRKYLGTHLKRVKSILPEGQLLEMDLNDRWGPLCQFLAVPMPDTPFPRVNDAETADRYATKVIAKALHV</sequence>
<name>A0ABR1WXA0_9PEZI</name>
<gene>
    <name evidence="1" type="ORF">PG997_002748</name>
</gene>
<reference evidence="1 2" key="1">
    <citation type="submission" date="2023-01" db="EMBL/GenBank/DDBJ databases">
        <title>Analysis of 21 Apiospora genomes using comparative genomics revels a genus with tremendous synthesis potential of carbohydrate active enzymes and secondary metabolites.</title>
        <authorList>
            <person name="Sorensen T."/>
        </authorList>
    </citation>
    <scope>NUCLEOTIDE SEQUENCE [LARGE SCALE GENOMIC DNA]</scope>
    <source>
        <strain evidence="1 2">CBS 114990</strain>
    </source>
</reference>
<organism evidence="1 2">
    <name type="scientific">Apiospora hydei</name>
    <dbReference type="NCBI Taxonomy" id="1337664"/>
    <lineage>
        <taxon>Eukaryota</taxon>
        <taxon>Fungi</taxon>
        <taxon>Dikarya</taxon>
        <taxon>Ascomycota</taxon>
        <taxon>Pezizomycotina</taxon>
        <taxon>Sordariomycetes</taxon>
        <taxon>Xylariomycetidae</taxon>
        <taxon>Amphisphaeriales</taxon>
        <taxon>Apiosporaceae</taxon>
        <taxon>Apiospora</taxon>
    </lineage>
</organism>
<dbReference type="EMBL" id="JAQQWN010000004">
    <property type="protein sequence ID" value="KAK8087787.1"/>
    <property type="molecule type" value="Genomic_DNA"/>
</dbReference>
<dbReference type="RefSeq" id="XP_066670681.1">
    <property type="nucleotide sequence ID" value="XM_066807063.1"/>
</dbReference>
<dbReference type="Pfam" id="PF17784">
    <property type="entry name" value="Sulfotransfer_4"/>
    <property type="match status" value="1"/>
</dbReference>
<dbReference type="InterPro" id="IPR027417">
    <property type="entry name" value="P-loop_NTPase"/>
</dbReference>
<protein>
    <submittedName>
        <fullName evidence="1">Uncharacterized protein</fullName>
    </submittedName>
</protein>
<proteinExistence type="predicted"/>
<dbReference type="Gene3D" id="3.40.50.300">
    <property type="entry name" value="P-loop containing nucleotide triphosphate hydrolases"/>
    <property type="match status" value="1"/>
</dbReference>
<keyword evidence="2" id="KW-1185">Reference proteome</keyword>
<dbReference type="PANTHER" id="PTHR36978:SF4">
    <property type="entry name" value="P-LOOP CONTAINING NUCLEOSIDE TRIPHOSPHATE HYDROLASE PROTEIN"/>
    <property type="match status" value="1"/>
</dbReference>
<dbReference type="GeneID" id="92040123"/>
<comment type="caution">
    <text evidence="1">The sequence shown here is derived from an EMBL/GenBank/DDBJ whole genome shotgun (WGS) entry which is preliminary data.</text>
</comment>
<evidence type="ECO:0000313" key="2">
    <source>
        <dbReference type="Proteomes" id="UP001433268"/>
    </source>
</evidence>
<accession>A0ABR1WXA0</accession>
<evidence type="ECO:0000313" key="1">
    <source>
        <dbReference type="EMBL" id="KAK8087787.1"/>
    </source>
</evidence>
<dbReference type="InterPro" id="IPR040632">
    <property type="entry name" value="Sulfotransfer_4"/>
</dbReference>